<evidence type="ECO:0000313" key="3">
    <source>
        <dbReference type="Proteomes" id="UP000288805"/>
    </source>
</evidence>
<organism evidence="2 3">
    <name type="scientific">Vitis vinifera</name>
    <name type="common">Grape</name>
    <dbReference type="NCBI Taxonomy" id="29760"/>
    <lineage>
        <taxon>Eukaryota</taxon>
        <taxon>Viridiplantae</taxon>
        <taxon>Streptophyta</taxon>
        <taxon>Embryophyta</taxon>
        <taxon>Tracheophyta</taxon>
        <taxon>Spermatophyta</taxon>
        <taxon>Magnoliopsida</taxon>
        <taxon>eudicotyledons</taxon>
        <taxon>Gunneridae</taxon>
        <taxon>Pentapetalae</taxon>
        <taxon>rosids</taxon>
        <taxon>Vitales</taxon>
        <taxon>Vitaceae</taxon>
        <taxon>Viteae</taxon>
        <taxon>Vitis</taxon>
    </lineage>
</organism>
<accession>A0A438F2R6</accession>
<evidence type="ECO:0000313" key="2">
    <source>
        <dbReference type="EMBL" id="RVW54307.1"/>
    </source>
</evidence>
<dbReference type="Proteomes" id="UP000288805">
    <property type="component" value="Unassembled WGS sequence"/>
</dbReference>
<protein>
    <submittedName>
        <fullName evidence="2">Uncharacterized protein</fullName>
    </submittedName>
</protein>
<sequence>MMFNLLDVQDAAKLEEPFLREEVLAALSDLKKDKAPRLKKVVTKVVSKFQNAFVESRQILDVGLLNCNLSLVFTFPCATNQARTLTFEGAFELHKNLAGRNKIGFETFDKAKKKDFTENKPDDDKDHALESAKEGEKNTELREDINL</sequence>
<comment type="caution">
    <text evidence="2">The sequence shown here is derived from an EMBL/GenBank/DDBJ whole genome shotgun (WGS) entry which is preliminary data.</text>
</comment>
<name>A0A438F2R6_VITVI</name>
<proteinExistence type="predicted"/>
<feature type="region of interest" description="Disordered" evidence="1">
    <location>
        <begin position="116"/>
        <end position="147"/>
    </location>
</feature>
<dbReference type="EMBL" id="QGNW01001128">
    <property type="protein sequence ID" value="RVW54307.1"/>
    <property type="molecule type" value="Genomic_DNA"/>
</dbReference>
<reference evidence="2 3" key="1">
    <citation type="journal article" date="2018" name="PLoS Genet.">
        <title>Population sequencing reveals clonal diversity and ancestral inbreeding in the grapevine cultivar Chardonnay.</title>
        <authorList>
            <person name="Roach M.J."/>
            <person name="Johnson D.L."/>
            <person name="Bohlmann J."/>
            <person name="van Vuuren H.J."/>
            <person name="Jones S.J."/>
            <person name="Pretorius I.S."/>
            <person name="Schmidt S.A."/>
            <person name="Borneman A.R."/>
        </authorList>
    </citation>
    <scope>NUCLEOTIDE SEQUENCE [LARGE SCALE GENOMIC DNA]</scope>
    <source>
        <strain evidence="3">cv. Chardonnay</strain>
        <tissue evidence="2">Leaf</tissue>
    </source>
</reference>
<dbReference type="AlphaFoldDB" id="A0A438F2R6"/>
<evidence type="ECO:0000256" key="1">
    <source>
        <dbReference type="SAM" id="MobiDB-lite"/>
    </source>
</evidence>
<gene>
    <name evidence="2" type="ORF">CK203_068491</name>
</gene>